<evidence type="ECO:0000256" key="2">
    <source>
        <dbReference type="ARBA" id="ARBA00022475"/>
    </source>
</evidence>
<evidence type="ECO:0000256" key="1">
    <source>
        <dbReference type="ARBA" id="ARBA00004651"/>
    </source>
</evidence>
<evidence type="ECO:0000256" key="4">
    <source>
        <dbReference type="ARBA" id="ARBA00022692"/>
    </source>
</evidence>
<comment type="caution">
    <text evidence="10">Lacks conserved residue(s) required for the propagation of feature annotation.</text>
</comment>
<dbReference type="GO" id="GO:0005886">
    <property type="term" value="C:plasma membrane"/>
    <property type="evidence" value="ECO:0007669"/>
    <property type="project" value="UniProtKB-SubCell"/>
</dbReference>
<accession>A0ABD2AT04</accession>
<keyword evidence="4 10" id="KW-0812">Transmembrane</keyword>
<gene>
    <name evidence="11" type="ORF">V1477_018965</name>
</gene>
<evidence type="ECO:0000256" key="10">
    <source>
        <dbReference type="RuleBase" id="RU351113"/>
    </source>
</evidence>
<dbReference type="GO" id="GO:0007608">
    <property type="term" value="P:sensory perception of smell"/>
    <property type="evidence" value="ECO:0007669"/>
    <property type="project" value="UniProtKB-KW"/>
</dbReference>
<comment type="subcellular location">
    <subcellularLocation>
        <location evidence="1 10">Cell membrane</location>
        <topology evidence="1 10">Multi-pass membrane protein</topology>
    </subcellularLocation>
</comment>
<evidence type="ECO:0000313" key="11">
    <source>
        <dbReference type="EMBL" id="KAL2723733.1"/>
    </source>
</evidence>
<keyword evidence="6 10" id="KW-1133">Transmembrane helix</keyword>
<feature type="transmembrane region" description="Helical" evidence="10">
    <location>
        <begin position="239"/>
        <end position="258"/>
    </location>
</feature>
<comment type="caution">
    <text evidence="11">The sequence shown here is derived from an EMBL/GenBank/DDBJ whole genome shotgun (WGS) entry which is preliminary data.</text>
</comment>
<dbReference type="AlphaFoldDB" id="A0ABD2AT04"/>
<keyword evidence="8 10" id="KW-0675">Receptor</keyword>
<reference evidence="11 12" key="1">
    <citation type="journal article" date="2024" name="Ann. Entomol. Soc. Am.">
        <title>Genomic analyses of the southern and eastern yellowjacket wasps (Hymenoptera: Vespidae) reveal evolutionary signatures of social life.</title>
        <authorList>
            <person name="Catto M.A."/>
            <person name="Caine P.B."/>
            <person name="Orr S.E."/>
            <person name="Hunt B.G."/>
            <person name="Goodisman M.A.D."/>
        </authorList>
    </citation>
    <scope>NUCLEOTIDE SEQUENCE [LARGE SCALE GENOMIC DNA]</scope>
    <source>
        <strain evidence="11">232</strain>
        <tissue evidence="11">Head and thorax</tissue>
    </source>
</reference>
<dbReference type="PANTHER" id="PTHR21137:SF35">
    <property type="entry name" value="ODORANT RECEPTOR 19A-RELATED"/>
    <property type="match status" value="1"/>
</dbReference>
<evidence type="ECO:0000256" key="8">
    <source>
        <dbReference type="ARBA" id="ARBA00023170"/>
    </source>
</evidence>
<evidence type="ECO:0000256" key="3">
    <source>
        <dbReference type="ARBA" id="ARBA00022606"/>
    </source>
</evidence>
<keyword evidence="7 10" id="KW-0472">Membrane</keyword>
<name>A0ABD2AT04_VESMC</name>
<proteinExistence type="inferred from homology"/>
<evidence type="ECO:0000256" key="7">
    <source>
        <dbReference type="ARBA" id="ARBA00023136"/>
    </source>
</evidence>
<dbReference type="GO" id="GO:0007165">
    <property type="term" value="P:signal transduction"/>
    <property type="evidence" value="ECO:0007669"/>
    <property type="project" value="UniProtKB-KW"/>
</dbReference>
<evidence type="ECO:0000313" key="12">
    <source>
        <dbReference type="Proteomes" id="UP001607303"/>
    </source>
</evidence>
<dbReference type="Proteomes" id="UP001607303">
    <property type="component" value="Unassembled WGS sequence"/>
</dbReference>
<evidence type="ECO:0000256" key="5">
    <source>
        <dbReference type="ARBA" id="ARBA00022725"/>
    </source>
</evidence>
<comment type="similarity">
    <text evidence="10">Belongs to the insect chemoreceptor superfamily. Heteromeric odorant receptor channel (TC 1.A.69) family.</text>
</comment>
<keyword evidence="12" id="KW-1185">Reference proteome</keyword>
<keyword evidence="5 10" id="KW-0552">Olfaction</keyword>
<dbReference type="InterPro" id="IPR004117">
    <property type="entry name" value="7tm6_olfct_rcpt"/>
</dbReference>
<evidence type="ECO:0000256" key="6">
    <source>
        <dbReference type="ARBA" id="ARBA00022989"/>
    </source>
</evidence>
<sequence>MIVFNLHWERPSTENGEKAVERRHCVRDDLLQVLNITHRCLASSGLQFLRDCPIRRNSEFPGKSFLSNNCNEYFQVIISLHSLHGRGHFLTRSDIDLCLNNDVRHILMIVFQCKELLAGCNNSNANLDSLMIIACNIMAVIKISCYRFHSRYLIDNYEKAVRDYSQIKSSEDLGIMKKHAFIGRSLCSSLICFSYVATSIFMIAPFFMGSVDTIINGTRTSLPKTLSYPMPSDCTLGNFNISITLYCFISLLDIMLLVSTCNGNIGKYEFHFEGNDCLFFGITLHVCGQAEILKIQFTRFKFEEGMKREFKNLLSRYGELLTLANYLVDTISFVLIAQLFVSCTLICIVGFQCIMALQYSDIFMLAKSLTVLSTFLLQLLIYSYVGEYLRNQMEQVGYAAYTSAWYDFPISWRKDLIFLLMRSQQLVEIAAAYFFPVNMRTFMSIVKTSLSYLSVLRVMLLQI</sequence>
<feature type="transmembrane region" description="Helical" evidence="10">
    <location>
        <begin position="186"/>
        <end position="208"/>
    </location>
</feature>
<dbReference type="EMBL" id="JAYRBN010000113">
    <property type="protein sequence ID" value="KAL2723733.1"/>
    <property type="molecule type" value="Genomic_DNA"/>
</dbReference>
<dbReference type="Pfam" id="PF02949">
    <property type="entry name" value="7tm_6"/>
    <property type="match status" value="1"/>
</dbReference>
<evidence type="ECO:0000256" key="9">
    <source>
        <dbReference type="ARBA" id="ARBA00023224"/>
    </source>
</evidence>
<organism evidence="11 12">
    <name type="scientific">Vespula maculifrons</name>
    <name type="common">Eastern yellow jacket</name>
    <name type="synonym">Wasp</name>
    <dbReference type="NCBI Taxonomy" id="7453"/>
    <lineage>
        <taxon>Eukaryota</taxon>
        <taxon>Metazoa</taxon>
        <taxon>Ecdysozoa</taxon>
        <taxon>Arthropoda</taxon>
        <taxon>Hexapoda</taxon>
        <taxon>Insecta</taxon>
        <taxon>Pterygota</taxon>
        <taxon>Neoptera</taxon>
        <taxon>Endopterygota</taxon>
        <taxon>Hymenoptera</taxon>
        <taxon>Apocrita</taxon>
        <taxon>Aculeata</taxon>
        <taxon>Vespoidea</taxon>
        <taxon>Vespidae</taxon>
        <taxon>Vespinae</taxon>
        <taxon>Vespula</taxon>
    </lineage>
</organism>
<dbReference type="PANTHER" id="PTHR21137">
    <property type="entry name" value="ODORANT RECEPTOR"/>
    <property type="match status" value="1"/>
</dbReference>
<keyword evidence="3 10" id="KW-0716">Sensory transduction</keyword>
<feature type="transmembrane region" description="Helical" evidence="10">
    <location>
        <begin position="333"/>
        <end position="357"/>
    </location>
</feature>
<feature type="transmembrane region" description="Helical" evidence="10">
    <location>
        <begin position="363"/>
        <end position="385"/>
    </location>
</feature>
<protein>
    <recommendedName>
        <fullName evidence="10">Odorant receptor</fullName>
    </recommendedName>
</protein>
<keyword evidence="9 10" id="KW-0807">Transducer</keyword>
<keyword evidence="2" id="KW-1003">Cell membrane</keyword>